<gene>
    <name evidence="10" type="primary">fluC</name>
    <name evidence="10" type="synonym">crcB</name>
    <name evidence="11" type="ORF">SAMN05444487_102181</name>
</gene>
<dbReference type="STRING" id="1048340.SAMN05444487_102181"/>
<dbReference type="EMBL" id="FNNQ01000002">
    <property type="protein sequence ID" value="SDW29592.1"/>
    <property type="molecule type" value="Genomic_DNA"/>
</dbReference>
<feature type="binding site" evidence="10">
    <location>
        <position position="70"/>
    </location>
    <ligand>
        <name>Na(+)</name>
        <dbReference type="ChEBI" id="CHEBI:29101"/>
        <note>structural</note>
    </ligand>
</feature>
<evidence type="ECO:0000256" key="5">
    <source>
        <dbReference type="ARBA" id="ARBA00023136"/>
    </source>
</evidence>
<evidence type="ECO:0000256" key="6">
    <source>
        <dbReference type="ARBA" id="ARBA00023303"/>
    </source>
</evidence>
<dbReference type="AlphaFoldDB" id="A0A1H2SDE0"/>
<keyword evidence="12" id="KW-1185">Reference proteome</keyword>
<evidence type="ECO:0000256" key="8">
    <source>
        <dbReference type="ARBA" id="ARBA00035585"/>
    </source>
</evidence>
<comment type="similarity">
    <text evidence="7 10">Belongs to the fluoride channel Fluc/FEX (TC 1.A.43) family.</text>
</comment>
<dbReference type="GO" id="GO:0062054">
    <property type="term" value="F:fluoride channel activity"/>
    <property type="evidence" value="ECO:0007669"/>
    <property type="project" value="UniProtKB-UniRule"/>
</dbReference>
<keyword evidence="2 10" id="KW-1003">Cell membrane</keyword>
<comment type="function">
    <text evidence="9 10">Fluoride-specific ion channel. Important for reducing fluoride concentration in the cell, thus reducing its toxicity.</text>
</comment>
<comment type="activity regulation">
    <text evidence="10">Na(+) is not transported, but it plays an essential structural role and its presence is essential for fluoride channel function.</text>
</comment>
<dbReference type="PANTHER" id="PTHR28259">
    <property type="entry name" value="FLUORIDE EXPORT PROTEIN 1-RELATED"/>
    <property type="match status" value="1"/>
</dbReference>
<evidence type="ECO:0000313" key="12">
    <source>
        <dbReference type="Proteomes" id="UP000198534"/>
    </source>
</evidence>
<dbReference type="PANTHER" id="PTHR28259:SF1">
    <property type="entry name" value="FLUORIDE EXPORT PROTEIN 1-RELATED"/>
    <property type="match status" value="1"/>
</dbReference>
<dbReference type="InterPro" id="IPR003691">
    <property type="entry name" value="FluC"/>
</dbReference>
<feature type="transmembrane region" description="Helical" evidence="10">
    <location>
        <begin position="34"/>
        <end position="54"/>
    </location>
</feature>
<keyword evidence="4 10" id="KW-1133">Transmembrane helix</keyword>
<evidence type="ECO:0000256" key="3">
    <source>
        <dbReference type="ARBA" id="ARBA00022692"/>
    </source>
</evidence>
<reference evidence="11 12" key="1">
    <citation type="submission" date="2016-10" db="EMBL/GenBank/DDBJ databases">
        <authorList>
            <person name="de Groot N.N."/>
        </authorList>
    </citation>
    <scope>NUCLEOTIDE SEQUENCE [LARGE SCALE GENOMIC DNA]</scope>
    <source>
        <strain evidence="11 12">DSM 45610</strain>
    </source>
</reference>
<dbReference type="HAMAP" id="MF_00454">
    <property type="entry name" value="FluC"/>
    <property type="match status" value="1"/>
</dbReference>
<keyword evidence="10" id="KW-0915">Sodium</keyword>
<dbReference type="Pfam" id="PF02537">
    <property type="entry name" value="CRCB"/>
    <property type="match status" value="1"/>
</dbReference>
<comment type="catalytic activity">
    <reaction evidence="8">
        <text>fluoride(in) = fluoride(out)</text>
        <dbReference type="Rhea" id="RHEA:76159"/>
        <dbReference type="ChEBI" id="CHEBI:17051"/>
    </reaction>
    <physiologicalReaction direction="left-to-right" evidence="8">
        <dbReference type="Rhea" id="RHEA:76160"/>
    </physiologicalReaction>
</comment>
<keyword evidence="10" id="KW-0813">Transport</keyword>
<proteinExistence type="inferred from homology"/>
<evidence type="ECO:0000256" key="10">
    <source>
        <dbReference type="HAMAP-Rule" id="MF_00454"/>
    </source>
</evidence>
<evidence type="ECO:0000256" key="4">
    <source>
        <dbReference type="ARBA" id="ARBA00022989"/>
    </source>
</evidence>
<evidence type="ECO:0000256" key="1">
    <source>
        <dbReference type="ARBA" id="ARBA00004651"/>
    </source>
</evidence>
<evidence type="ECO:0000313" key="11">
    <source>
        <dbReference type="EMBL" id="SDW29592.1"/>
    </source>
</evidence>
<dbReference type="GO" id="GO:0140114">
    <property type="term" value="P:cellular detoxification of fluoride"/>
    <property type="evidence" value="ECO:0007669"/>
    <property type="project" value="UniProtKB-UniRule"/>
</dbReference>
<dbReference type="RefSeq" id="WP_245726231.1">
    <property type="nucleotide sequence ID" value="NZ_FNNQ01000002.1"/>
</dbReference>
<protein>
    <recommendedName>
        <fullName evidence="10">Fluoride-specific ion channel FluC</fullName>
    </recommendedName>
</protein>
<feature type="transmembrane region" description="Helical" evidence="10">
    <location>
        <begin position="6"/>
        <end position="22"/>
    </location>
</feature>
<feature type="transmembrane region" description="Helical" evidence="10">
    <location>
        <begin position="60"/>
        <end position="82"/>
    </location>
</feature>
<dbReference type="GO" id="GO:0046872">
    <property type="term" value="F:metal ion binding"/>
    <property type="evidence" value="ECO:0007669"/>
    <property type="project" value="UniProtKB-KW"/>
</dbReference>
<keyword evidence="6 10" id="KW-0407">Ion channel</keyword>
<keyword evidence="5 10" id="KW-0472">Membrane</keyword>
<evidence type="ECO:0000256" key="9">
    <source>
        <dbReference type="ARBA" id="ARBA00049940"/>
    </source>
</evidence>
<feature type="transmembrane region" description="Helical" evidence="10">
    <location>
        <begin position="94"/>
        <end position="115"/>
    </location>
</feature>
<keyword evidence="10" id="KW-0479">Metal-binding</keyword>
<name>A0A1H2SDE0_9BACL</name>
<dbReference type="Proteomes" id="UP000198534">
    <property type="component" value="Unassembled WGS sequence"/>
</dbReference>
<evidence type="ECO:0000256" key="7">
    <source>
        <dbReference type="ARBA" id="ARBA00035120"/>
    </source>
</evidence>
<evidence type="ECO:0000256" key="2">
    <source>
        <dbReference type="ARBA" id="ARBA00022475"/>
    </source>
</evidence>
<comment type="subcellular location">
    <subcellularLocation>
        <location evidence="1 10">Cell membrane</location>
        <topology evidence="1 10">Multi-pass membrane protein</topology>
    </subcellularLocation>
</comment>
<keyword evidence="10" id="KW-0406">Ion transport</keyword>
<keyword evidence="3 10" id="KW-0812">Transmembrane</keyword>
<accession>A0A1H2SDE0</accession>
<feature type="binding site" evidence="10">
    <location>
        <position position="73"/>
    </location>
    <ligand>
        <name>Na(+)</name>
        <dbReference type="ChEBI" id="CHEBI:29101"/>
        <note>structural</note>
    </ligand>
</feature>
<sequence>MMLPIIKVALGGFAGSLARFYLSLHFNRPTDKLPWGTLLINCTGSFLLAWMYGAHWSPDTLLLVGTGFMGAFTTFSTLNWELYALGTQGERKQLFLYLGLTYTLGIGLAFLGFWIGGIQ</sequence>
<organism evidence="11 12">
    <name type="scientific">Marininema mesophilum</name>
    <dbReference type="NCBI Taxonomy" id="1048340"/>
    <lineage>
        <taxon>Bacteria</taxon>
        <taxon>Bacillati</taxon>
        <taxon>Bacillota</taxon>
        <taxon>Bacilli</taxon>
        <taxon>Bacillales</taxon>
        <taxon>Thermoactinomycetaceae</taxon>
        <taxon>Marininema</taxon>
    </lineage>
</organism>
<dbReference type="GO" id="GO:0005886">
    <property type="term" value="C:plasma membrane"/>
    <property type="evidence" value="ECO:0007669"/>
    <property type="project" value="UniProtKB-SubCell"/>
</dbReference>